<dbReference type="EMBL" id="CP155447">
    <property type="protein sequence ID" value="XBH02246.1"/>
    <property type="molecule type" value="Genomic_DNA"/>
</dbReference>
<protein>
    <recommendedName>
        <fullName evidence="1">DUF5648 domain-containing protein</fullName>
    </recommendedName>
</protein>
<feature type="domain" description="DUF5648" evidence="1">
    <location>
        <begin position="213"/>
        <end position="311"/>
    </location>
</feature>
<dbReference type="RefSeq" id="WP_406694988.1">
    <property type="nucleotide sequence ID" value="NZ_CP155447.1"/>
</dbReference>
<dbReference type="Pfam" id="PF18885">
    <property type="entry name" value="DUF5648"/>
    <property type="match status" value="1"/>
</dbReference>
<name>A0AAU7CAP8_9BACT</name>
<evidence type="ECO:0000259" key="1">
    <source>
        <dbReference type="Pfam" id="PF18885"/>
    </source>
</evidence>
<reference evidence="2" key="1">
    <citation type="submission" date="2024-05" db="EMBL/GenBank/DDBJ databases">
        <title>Planctomycetes of the genus Singulisphaera possess chitinolytic capabilities.</title>
        <authorList>
            <person name="Ivanova A."/>
        </authorList>
    </citation>
    <scope>NUCLEOTIDE SEQUENCE</scope>
    <source>
        <strain evidence="2">Ch08T</strain>
    </source>
</reference>
<organism evidence="2">
    <name type="scientific">Singulisphaera sp. Ch08</name>
    <dbReference type="NCBI Taxonomy" id="3120278"/>
    <lineage>
        <taxon>Bacteria</taxon>
        <taxon>Pseudomonadati</taxon>
        <taxon>Planctomycetota</taxon>
        <taxon>Planctomycetia</taxon>
        <taxon>Isosphaerales</taxon>
        <taxon>Isosphaeraceae</taxon>
        <taxon>Singulisphaera</taxon>
    </lineage>
</organism>
<accession>A0AAU7CAP8</accession>
<proteinExistence type="predicted"/>
<dbReference type="AlphaFoldDB" id="A0AAU7CAP8"/>
<evidence type="ECO:0000313" key="2">
    <source>
        <dbReference type="EMBL" id="XBH02246.1"/>
    </source>
</evidence>
<dbReference type="InterPro" id="IPR043708">
    <property type="entry name" value="DUF5648"/>
</dbReference>
<sequence>MMAPASRKLTLLLFAGASFLVPGLGFAAAEIKLDKEFLSGIIEKVPTVPFQKEGQYKGTVQRFRLLAIDPKSRRFEVACQVVGEFRPPTASPLKDKRARKEESTENWTSFRFDVRIGINVEPGRDGAPRFRVEVEEVKRRELEGFAGALAKILGRSFDQVVTQIADGKASQLGDKINAEINKRVKAFRDYGVLCAIDYAPSDVVLHFDVTRLKTEGVVGYVYPEPRAGTVALTRWFHPRQGHHLYTTTPEGLESKGYVSEGVSCYVYPSEAEGTVPLYRWRSRKEPFYTTAPDGEGVKRAGYRAEGIACLIYPDEKPETVPLYRFLNPRNGRHFYTMHKYAEFAK</sequence>
<gene>
    <name evidence="2" type="ORF">V5E97_28495</name>
</gene>